<dbReference type="PANTHER" id="PTHR21716">
    <property type="entry name" value="TRANSMEMBRANE PROTEIN"/>
    <property type="match status" value="1"/>
</dbReference>
<feature type="transmembrane region" description="Helical" evidence="6">
    <location>
        <begin position="162"/>
        <end position="181"/>
    </location>
</feature>
<accession>A0A6H2DN73</accession>
<feature type="transmembrane region" description="Helical" evidence="6">
    <location>
        <begin position="211"/>
        <end position="238"/>
    </location>
</feature>
<protein>
    <submittedName>
        <fullName evidence="7">AI-2E family transporter</fullName>
    </submittedName>
</protein>
<comment type="similarity">
    <text evidence="2">Belongs to the autoinducer-2 exporter (AI-2E) (TC 2.A.86) family.</text>
</comment>
<dbReference type="RefSeq" id="WP_168819803.1">
    <property type="nucleotide sequence ID" value="NZ_CP051217.1"/>
</dbReference>
<evidence type="ECO:0000256" key="4">
    <source>
        <dbReference type="ARBA" id="ARBA00022989"/>
    </source>
</evidence>
<dbReference type="Proteomes" id="UP000501600">
    <property type="component" value="Chromosome"/>
</dbReference>
<reference evidence="7 8" key="1">
    <citation type="submission" date="2020-04" db="EMBL/GenBank/DDBJ databases">
        <title>Genome sequence for Sphingorhabdus sp. strain M1.</title>
        <authorList>
            <person name="Park S.-J."/>
        </authorList>
    </citation>
    <scope>NUCLEOTIDE SEQUENCE [LARGE SCALE GENOMIC DNA]</scope>
    <source>
        <strain evidence="7 8">JK6</strain>
    </source>
</reference>
<evidence type="ECO:0000256" key="2">
    <source>
        <dbReference type="ARBA" id="ARBA00009773"/>
    </source>
</evidence>
<feature type="transmembrane region" description="Helical" evidence="6">
    <location>
        <begin position="281"/>
        <end position="303"/>
    </location>
</feature>
<keyword evidence="5 6" id="KW-0472">Membrane</keyword>
<dbReference type="EMBL" id="CP051217">
    <property type="protein sequence ID" value="QJB69638.1"/>
    <property type="molecule type" value="Genomic_DNA"/>
</dbReference>
<evidence type="ECO:0000313" key="8">
    <source>
        <dbReference type="Proteomes" id="UP000501600"/>
    </source>
</evidence>
<keyword evidence="3 6" id="KW-0812">Transmembrane</keyword>
<organism evidence="7 8">
    <name type="scientific">Parasphingorhabdus halotolerans</name>
    <dbReference type="NCBI Taxonomy" id="2725558"/>
    <lineage>
        <taxon>Bacteria</taxon>
        <taxon>Pseudomonadati</taxon>
        <taxon>Pseudomonadota</taxon>
        <taxon>Alphaproteobacteria</taxon>
        <taxon>Sphingomonadales</taxon>
        <taxon>Sphingomonadaceae</taxon>
        <taxon>Parasphingorhabdus</taxon>
    </lineage>
</organism>
<feature type="transmembrane region" description="Helical" evidence="6">
    <location>
        <begin position="12"/>
        <end position="31"/>
    </location>
</feature>
<keyword evidence="8" id="KW-1185">Reference proteome</keyword>
<comment type="subcellular location">
    <subcellularLocation>
        <location evidence="1">Membrane</location>
        <topology evidence="1">Multi-pass membrane protein</topology>
    </subcellularLocation>
</comment>
<dbReference type="InterPro" id="IPR002549">
    <property type="entry name" value="AI-2E-like"/>
</dbReference>
<evidence type="ECO:0000256" key="1">
    <source>
        <dbReference type="ARBA" id="ARBA00004141"/>
    </source>
</evidence>
<gene>
    <name evidence="7" type="ORF">HF685_10390</name>
</gene>
<feature type="transmembrane region" description="Helical" evidence="6">
    <location>
        <begin position="244"/>
        <end position="274"/>
    </location>
</feature>
<feature type="transmembrane region" description="Helical" evidence="6">
    <location>
        <begin position="67"/>
        <end position="90"/>
    </location>
</feature>
<dbReference type="GO" id="GO:0016020">
    <property type="term" value="C:membrane"/>
    <property type="evidence" value="ECO:0007669"/>
    <property type="project" value="UniProtKB-SubCell"/>
</dbReference>
<keyword evidence="4 6" id="KW-1133">Transmembrane helix</keyword>
<evidence type="ECO:0000256" key="3">
    <source>
        <dbReference type="ARBA" id="ARBA00022692"/>
    </source>
</evidence>
<dbReference type="Pfam" id="PF01594">
    <property type="entry name" value="AI-2E_transport"/>
    <property type="match status" value="1"/>
</dbReference>
<evidence type="ECO:0000256" key="5">
    <source>
        <dbReference type="ARBA" id="ARBA00023136"/>
    </source>
</evidence>
<dbReference type="PANTHER" id="PTHR21716:SF4">
    <property type="entry name" value="TRANSMEMBRANE PROTEIN 245"/>
    <property type="match status" value="1"/>
</dbReference>
<dbReference type="KEGG" id="phao:HF685_10390"/>
<name>A0A6H2DN73_9SPHN</name>
<proteinExistence type="inferred from homology"/>
<feature type="transmembrane region" description="Helical" evidence="6">
    <location>
        <begin position="323"/>
        <end position="348"/>
    </location>
</feature>
<evidence type="ECO:0000313" key="7">
    <source>
        <dbReference type="EMBL" id="QJB69638.1"/>
    </source>
</evidence>
<dbReference type="AlphaFoldDB" id="A0A6H2DN73"/>
<evidence type="ECO:0000256" key="6">
    <source>
        <dbReference type="SAM" id="Phobius"/>
    </source>
</evidence>
<sequence length="363" mass="39401">MTNPLPTKKGVEWGFLVTLLVVISLAFALLIEPFFGAILWGVVVGVLFRPVYEWLLRVFSGRANLAAAVTMVLILVLVVAPLTMLGIALVQEASDVYLRIQNGDIDFADAFAALENSLPSSVQGQLATFGYDDFAGIRARIEESISGILQFMITQAFSVGQGAFSFMLSLGVMLYLTFFMLRDGRSLADHIEKLIPLADDHRRMLLDKFLIVIRATIKGSFVIAIMQGTLGGLVFWALDIRGALLWAVLMGVMSLIPAIGTGIVWIPVAIYLLVTGAIWQGIVLIACGVFLISMIDNLVRPILVGRDTRMPDYVVLISTLGGLQLFGLNGIVIGPLVAALFIATWAIFSEVHETEVEGQPEGT</sequence>